<reference evidence="1" key="1">
    <citation type="submission" date="2023-07" db="EMBL/GenBank/DDBJ databases">
        <title>Genome content predicts the carbon catabolic preferences of heterotrophic bacteria.</title>
        <authorList>
            <person name="Gralka M."/>
        </authorList>
    </citation>
    <scope>NUCLEOTIDE SEQUENCE</scope>
    <source>
        <strain evidence="1">C2R13</strain>
    </source>
</reference>
<sequence>MISSLDALRRGLQATPARQLLLCALLATPWLPLSAAHAESGMPASSATPEIRVPLVSLEALRLAPVVSPQGEALGKVEDVLSDTRGQIHRLLIRPDGGDKAASIDFARFTREAVSDPLAAAAPGDIRYRLVLDMTPEQLTARADQPLSNRLSRQLERSVGEVGNGLDTFRNQAAEVLRSLGKQLEGEGDR</sequence>
<dbReference type="AlphaFoldDB" id="A0AAP4TZR9"/>
<dbReference type="Gene3D" id="2.30.30.240">
    <property type="entry name" value="PRC-barrel domain"/>
    <property type="match status" value="1"/>
</dbReference>
<gene>
    <name evidence="1" type="ORF">Q4535_11620</name>
</gene>
<protein>
    <recommendedName>
        <fullName evidence="3">PRC-barrel domain-containing protein</fullName>
    </recommendedName>
</protein>
<evidence type="ECO:0008006" key="3">
    <source>
        <dbReference type="Google" id="ProtNLM"/>
    </source>
</evidence>
<proteinExistence type="predicted"/>
<dbReference type="EMBL" id="JAUORK010000015">
    <property type="protein sequence ID" value="MDO6672764.1"/>
    <property type="molecule type" value="Genomic_DNA"/>
</dbReference>
<dbReference type="SUPFAM" id="SSF50346">
    <property type="entry name" value="PRC-barrel domain"/>
    <property type="match status" value="1"/>
</dbReference>
<comment type="caution">
    <text evidence="1">The sequence shown here is derived from an EMBL/GenBank/DDBJ whole genome shotgun (WGS) entry which is preliminary data.</text>
</comment>
<organism evidence="1 2">
    <name type="scientific">Cobetia amphilecti</name>
    <dbReference type="NCBI Taxonomy" id="1055104"/>
    <lineage>
        <taxon>Bacteria</taxon>
        <taxon>Pseudomonadati</taxon>
        <taxon>Pseudomonadota</taxon>
        <taxon>Gammaproteobacteria</taxon>
        <taxon>Oceanospirillales</taxon>
        <taxon>Halomonadaceae</taxon>
        <taxon>Cobetia</taxon>
    </lineage>
</organism>
<dbReference type="InterPro" id="IPR011033">
    <property type="entry name" value="PRC_barrel-like_sf"/>
</dbReference>
<name>A0AAP4TZR9_9GAMM</name>
<evidence type="ECO:0000313" key="1">
    <source>
        <dbReference type="EMBL" id="MDO6672764.1"/>
    </source>
</evidence>
<dbReference type="Proteomes" id="UP001170481">
    <property type="component" value="Unassembled WGS sequence"/>
</dbReference>
<accession>A0AAP4TZR9</accession>
<evidence type="ECO:0000313" key="2">
    <source>
        <dbReference type="Proteomes" id="UP001170481"/>
    </source>
</evidence>
<dbReference type="RefSeq" id="WP_303594342.1">
    <property type="nucleotide sequence ID" value="NZ_JAUORK010000015.1"/>
</dbReference>